<keyword evidence="2" id="KW-0285">Flavoprotein</keyword>
<protein>
    <recommendedName>
        <fullName evidence="1">riboflavin kinase</fullName>
        <ecNumber evidence="1">2.7.1.26</ecNumber>
    </recommendedName>
</protein>
<dbReference type="InterPro" id="IPR015865">
    <property type="entry name" value="Riboflavin_kinase_bac/euk"/>
</dbReference>
<evidence type="ECO:0000256" key="1">
    <source>
        <dbReference type="ARBA" id="ARBA00012105"/>
    </source>
</evidence>
<organism evidence="9 10">
    <name type="scientific">Candidatus Kaiserbacteria bacterium RIFCSPLOWO2_01_FULL_53_17</name>
    <dbReference type="NCBI Taxonomy" id="1798511"/>
    <lineage>
        <taxon>Bacteria</taxon>
        <taxon>Candidatus Kaiseribacteriota</taxon>
    </lineage>
</organism>
<dbReference type="GO" id="GO:0009398">
    <property type="term" value="P:FMN biosynthetic process"/>
    <property type="evidence" value="ECO:0007669"/>
    <property type="project" value="TreeGrafter"/>
</dbReference>
<evidence type="ECO:0000313" key="9">
    <source>
        <dbReference type="EMBL" id="OGG73162.1"/>
    </source>
</evidence>
<keyword evidence="5" id="KW-0547">Nucleotide-binding</keyword>
<dbReference type="GO" id="GO:0008531">
    <property type="term" value="F:riboflavin kinase activity"/>
    <property type="evidence" value="ECO:0007669"/>
    <property type="project" value="UniProtKB-EC"/>
</dbReference>
<comment type="caution">
    <text evidence="9">The sequence shown here is derived from an EMBL/GenBank/DDBJ whole genome shotgun (WGS) entry which is preliminary data.</text>
</comment>
<dbReference type="SUPFAM" id="SSF82114">
    <property type="entry name" value="Riboflavin kinase-like"/>
    <property type="match status" value="1"/>
</dbReference>
<reference evidence="9 10" key="1">
    <citation type="journal article" date="2016" name="Nat. Commun.">
        <title>Thousands of microbial genomes shed light on interconnected biogeochemical processes in an aquifer system.</title>
        <authorList>
            <person name="Anantharaman K."/>
            <person name="Brown C.T."/>
            <person name="Hug L.A."/>
            <person name="Sharon I."/>
            <person name="Castelle C.J."/>
            <person name="Probst A.J."/>
            <person name="Thomas B.C."/>
            <person name="Singh A."/>
            <person name="Wilkins M.J."/>
            <person name="Karaoz U."/>
            <person name="Brodie E.L."/>
            <person name="Williams K.H."/>
            <person name="Hubbard S.S."/>
            <person name="Banfield J.F."/>
        </authorList>
    </citation>
    <scope>NUCLEOTIDE SEQUENCE [LARGE SCALE GENOMIC DNA]</scope>
</reference>
<keyword evidence="4" id="KW-0808">Transferase</keyword>
<evidence type="ECO:0000256" key="5">
    <source>
        <dbReference type="ARBA" id="ARBA00022741"/>
    </source>
</evidence>
<dbReference type="InterPro" id="IPR023468">
    <property type="entry name" value="Riboflavin_kinase"/>
</dbReference>
<evidence type="ECO:0000256" key="6">
    <source>
        <dbReference type="ARBA" id="ARBA00022840"/>
    </source>
</evidence>
<evidence type="ECO:0000256" key="3">
    <source>
        <dbReference type="ARBA" id="ARBA00022643"/>
    </source>
</evidence>
<dbReference type="Proteomes" id="UP000177306">
    <property type="component" value="Unassembled WGS sequence"/>
</dbReference>
<proteinExistence type="predicted"/>
<gene>
    <name evidence="9" type="ORF">A3A38_03490</name>
</gene>
<dbReference type="Pfam" id="PF01687">
    <property type="entry name" value="Flavokinase"/>
    <property type="match status" value="1"/>
</dbReference>
<sequence>MNSYTGIVQKSSGEGARLGFPTANIPLESESLSGIYAATVQVGEKKYHAATYADTRRKLLEAHLLDFEGELYGKEINIRIEKKIREDKLFADEEELKRVIAADVAAVRAYFK</sequence>
<keyword evidence="3" id="KW-0288">FMN</keyword>
<dbReference type="GO" id="GO:0009231">
    <property type="term" value="P:riboflavin biosynthetic process"/>
    <property type="evidence" value="ECO:0007669"/>
    <property type="project" value="InterPro"/>
</dbReference>
<dbReference type="SMART" id="SM00904">
    <property type="entry name" value="Flavokinase"/>
    <property type="match status" value="1"/>
</dbReference>
<comment type="catalytic activity">
    <reaction evidence="7">
        <text>riboflavin + ATP = FMN + ADP + H(+)</text>
        <dbReference type="Rhea" id="RHEA:14357"/>
        <dbReference type="ChEBI" id="CHEBI:15378"/>
        <dbReference type="ChEBI" id="CHEBI:30616"/>
        <dbReference type="ChEBI" id="CHEBI:57986"/>
        <dbReference type="ChEBI" id="CHEBI:58210"/>
        <dbReference type="ChEBI" id="CHEBI:456216"/>
        <dbReference type="EC" id="2.7.1.26"/>
    </reaction>
</comment>
<name>A0A1F6EIL7_9BACT</name>
<evidence type="ECO:0000256" key="4">
    <source>
        <dbReference type="ARBA" id="ARBA00022679"/>
    </source>
</evidence>
<keyword evidence="6" id="KW-0067">ATP-binding</keyword>
<evidence type="ECO:0000313" key="10">
    <source>
        <dbReference type="Proteomes" id="UP000177306"/>
    </source>
</evidence>
<dbReference type="EC" id="2.7.1.26" evidence="1"/>
<dbReference type="GO" id="GO:0005524">
    <property type="term" value="F:ATP binding"/>
    <property type="evidence" value="ECO:0007669"/>
    <property type="project" value="UniProtKB-KW"/>
</dbReference>
<dbReference type="AlphaFoldDB" id="A0A1F6EIL7"/>
<dbReference type="EMBL" id="MFLY01000008">
    <property type="protein sequence ID" value="OGG73162.1"/>
    <property type="molecule type" value="Genomic_DNA"/>
</dbReference>
<feature type="domain" description="Riboflavin kinase" evidence="8">
    <location>
        <begin position="1"/>
        <end position="112"/>
    </location>
</feature>
<dbReference type="InterPro" id="IPR023465">
    <property type="entry name" value="Riboflavin_kinase_dom_sf"/>
</dbReference>
<evidence type="ECO:0000256" key="2">
    <source>
        <dbReference type="ARBA" id="ARBA00022630"/>
    </source>
</evidence>
<dbReference type="PANTHER" id="PTHR22749:SF6">
    <property type="entry name" value="RIBOFLAVIN KINASE"/>
    <property type="match status" value="1"/>
</dbReference>
<dbReference type="Gene3D" id="2.40.30.30">
    <property type="entry name" value="Riboflavin kinase-like"/>
    <property type="match status" value="1"/>
</dbReference>
<evidence type="ECO:0000259" key="8">
    <source>
        <dbReference type="SMART" id="SM00904"/>
    </source>
</evidence>
<dbReference type="PANTHER" id="PTHR22749">
    <property type="entry name" value="RIBOFLAVIN KINASE/FMN ADENYLYLTRANSFERASE"/>
    <property type="match status" value="1"/>
</dbReference>
<accession>A0A1F6EIL7</accession>
<evidence type="ECO:0000256" key="7">
    <source>
        <dbReference type="ARBA" id="ARBA00047880"/>
    </source>
</evidence>